<dbReference type="InterPro" id="IPR037124">
    <property type="entry name" value="Chaperonin_GroES_sf"/>
</dbReference>
<name>A0A5N3X3P3_MUNRE</name>
<comment type="similarity">
    <text evidence="1">Belongs to the GroES chaperonin family.</text>
</comment>
<dbReference type="GO" id="GO:0046872">
    <property type="term" value="F:metal ion binding"/>
    <property type="evidence" value="ECO:0007669"/>
    <property type="project" value="TreeGrafter"/>
</dbReference>
<dbReference type="PANTHER" id="PTHR10772">
    <property type="entry name" value="10 KDA HEAT SHOCK PROTEIN"/>
    <property type="match status" value="1"/>
</dbReference>
<evidence type="ECO:0000256" key="2">
    <source>
        <dbReference type="ARBA" id="ARBA00023186"/>
    </source>
</evidence>
<feature type="region of interest" description="Disordered" evidence="3">
    <location>
        <begin position="46"/>
        <end position="75"/>
    </location>
</feature>
<feature type="compositionally biased region" description="Polar residues" evidence="3">
    <location>
        <begin position="64"/>
        <end position="75"/>
    </location>
</feature>
<evidence type="ECO:0000313" key="5">
    <source>
        <dbReference type="Proteomes" id="UP000326062"/>
    </source>
</evidence>
<accession>A0A5N3X3P3</accession>
<proteinExistence type="inferred from homology"/>
<dbReference type="EMBL" id="VCEB01000019">
    <property type="protein sequence ID" value="KAB0367715.1"/>
    <property type="molecule type" value="Genomic_DNA"/>
</dbReference>
<dbReference type="CDD" id="cd00320">
    <property type="entry name" value="cpn10"/>
    <property type="match status" value="1"/>
</dbReference>
<dbReference type="InterPro" id="IPR020818">
    <property type="entry name" value="Chaperonin_GroES"/>
</dbReference>
<gene>
    <name evidence="4" type="ORF">FD755_021039</name>
</gene>
<comment type="caution">
    <text evidence="4">The sequence shown here is derived from an EMBL/GenBank/DDBJ whole genome shotgun (WGS) entry which is preliminary data.</text>
</comment>
<dbReference type="SUPFAM" id="SSF50129">
    <property type="entry name" value="GroES-like"/>
    <property type="match status" value="1"/>
</dbReference>
<dbReference type="AlphaFoldDB" id="A0A5N3X3P3"/>
<protein>
    <submittedName>
        <fullName evidence="4">Uncharacterized protein</fullName>
    </submittedName>
</protein>
<dbReference type="InterPro" id="IPR011032">
    <property type="entry name" value="GroES-like_sf"/>
</dbReference>
<reference evidence="4 5" key="1">
    <citation type="submission" date="2019-06" db="EMBL/GenBank/DDBJ databases">
        <title>Discovery of a novel chromosome fission-fusion reversal in muntjac.</title>
        <authorList>
            <person name="Mudd A.B."/>
            <person name="Bredeson J.V."/>
            <person name="Baum R."/>
            <person name="Hockemeyer D."/>
            <person name="Rokhsar D.S."/>
        </authorList>
    </citation>
    <scope>NUCLEOTIDE SEQUENCE [LARGE SCALE GENOMIC DNA]</scope>
    <source>
        <strain evidence="4">UCam_UCB_Mr</strain>
        <tissue evidence="4">Fibroblast cell line</tissue>
    </source>
</reference>
<dbReference type="Pfam" id="PF00166">
    <property type="entry name" value="Cpn10"/>
    <property type="match status" value="1"/>
</dbReference>
<dbReference type="GO" id="GO:0005759">
    <property type="term" value="C:mitochondrial matrix"/>
    <property type="evidence" value="ECO:0007669"/>
    <property type="project" value="TreeGrafter"/>
</dbReference>
<dbReference type="Gene3D" id="2.30.33.40">
    <property type="entry name" value="GroES chaperonin"/>
    <property type="match status" value="1"/>
</dbReference>
<sequence length="101" mass="10608">MNCGSWGHVLVERSAAETVTKGGIMLAEKPQGKVLQAMVVAVGFGSKGNGGQIQPVSTKVGDKSSPTGEGNGNPLQYSCLEKSMDRGAWRAAVHWGYMTVK</sequence>
<evidence type="ECO:0000313" key="4">
    <source>
        <dbReference type="EMBL" id="KAB0367715.1"/>
    </source>
</evidence>
<dbReference type="PANTHER" id="PTHR10772:SF0">
    <property type="entry name" value="10 KDA HEAT SHOCK PROTEIN, MITOCHONDRIAL"/>
    <property type="match status" value="1"/>
</dbReference>
<dbReference type="GO" id="GO:0051087">
    <property type="term" value="F:protein-folding chaperone binding"/>
    <property type="evidence" value="ECO:0007669"/>
    <property type="project" value="TreeGrafter"/>
</dbReference>
<organism evidence="4 5">
    <name type="scientific">Muntiacus reevesi</name>
    <name type="common">Reeves' muntjac</name>
    <name type="synonym">Cervus reevesi</name>
    <dbReference type="NCBI Taxonomy" id="9886"/>
    <lineage>
        <taxon>Eukaryota</taxon>
        <taxon>Metazoa</taxon>
        <taxon>Chordata</taxon>
        <taxon>Craniata</taxon>
        <taxon>Vertebrata</taxon>
        <taxon>Euteleostomi</taxon>
        <taxon>Mammalia</taxon>
        <taxon>Eutheria</taxon>
        <taxon>Laurasiatheria</taxon>
        <taxon>Artiodactyla</taxon>
        <taxon>Ruminantia</taxon>
        <taxon>Pecora</taxon>
        <taxon>Cervidae</taxon>
        <taxon>Muntiacinae</taxon>
        <taxon>Muntiacus</taxon>
    </lineage>
</organism>
<dbReference type="Proteomes" id="UP000326062">
    <property type="component" value="Chromosome 17"/>
</dbReference>
<dbReference type="GO" id="GO:0005524">
    <property type="term" value="F:ATP binding"/>
    <property type="evidence" value="ECO:0007669"/>
    <property type="project" value="InterPro"/>
</dbReference>
<keyword evidence="2" id="KW-0143">Chaperone</keyword>
<dbReference type="GO" id="GO:0051082">
    <property type="term" value="F:unfolded protein binding"/>
    <property type="evidence" value="ECO:0007669"/>
    <property type="project" value="TreeGrafter"/>
</dbReference>
<evidence type="ECO:0000256" key="3">
    <source>
        <dbReference type="SAM" id="MobiDB-lite"/>
    </source>
</evidence>
<evidence type="ECO:0000256" key="1">
    <source>
        <dbReference type="ARBA" id="ARBA00006975"/>
    </source>
</evidence>
<dbReference type="GO" id="GO:0044183">
    <property type="term" value="F:protein folding chaperone"/>
    <property type="evidence" value="ECO:0007669"/>
    <property type="project" value="InterPro"/>
</dbReference>
<keyword evidence="5" id="KW-1185">Reference proteome</keyword>